<dbReference type="Pfam" id="PF00753">
    <property type="entry name" value="Lactamase_B"/>
    <property type="match status" value="1"/>
</dbReference>
<comment type="caution">
    <text evidence="2">The sequence shown here is derived from an EMBL/GenBank/DDBJ whole genome shotgun (WGS) entry which is preliminary data.</text>
</comment>
<proteinExistence type="predicted"/>
<evidence type="ECO:0000313" key="2">
    <source>
        <dbReference type="EMBL" id="MBM6734418.1"/>
    </source>
</evidence>
<gene>
    <name evidence="2" type="ORF">H7U35_04130</name>
</gene>
<dbReference type="InterPro" id="IPR001279">
    <property type="entry name" value="Metallo-B-lactamas"/>
</dbReference>
<dbReference type="Gene3D" id="3.60.15.10">
    <property type="entry name" value="Ribonuclease Z/Hydroxyacylglutathione hydrolase-like"/>
    <property type="match status" value="1"/>
</dbReference>
<dbReference type="EMBL" id="JACLYZ010000006">
    <property type="protein sequence ID" value="MBM6734418.1"/>
    <property type="molecule type" value="Genomic_DNA"/>
</dbReference>
<dbReference type="InterPro" id="IPR036866">
    <property type="entry name" value="RibonucZ/Hydroxyglut_hydro"/>
</dbReference>
<protein>
    <submittedName>
        <fullName evidence="2">MBL fold metallo-hydrolase</fullName>
    </submittedName>
</protein>
<dbReference type="Proteomes" id="UP000766986">
    <property type="component" value="Unassembled WGS sequence"/>
</dbReference>
<evidence type="ECO:0000259" key="1">
    <source>
        <dbReference type="SMART" id="SM00849"/>
    </source>
</evidence>
<name>A0ABS2DY40_9BACT</name>
<feature type="domain" description="Metallo-beta-lactamase" evidence="1">
    <location>
        <begin position="11"/>
        <end position="180"/>
    </location>
</feature>
<reference evidence="2 3" key="1">
    <citation type="journal article" date="2021" name="Sci. Rep.">
        <title>The distribution of antibiotic resistance genes in chicken gut microbiota commensals.</title>
        <authorList>
            <person name="Juricova H."/>
            <person name="Matiasovicova J."/>
            <person name="Kubasova T."/>
            <person name="Cejkova D."/>
            <person name="Rychlik I."/>
        </authorList>
    </citation>
    <scope>NUCLEOTIDE SEQUENCE [LARGE SCALE GENOMIC DNA]</scope>
    <source>
        <strain evidence="2 3">An772</strain>
    </source>
</reference>
<dbReference type="SMART" id="SM00849">
    <property type="entry name" value="Lactamase_B"/>
    <property type="match status" value="1"/>
</dbReference>
<keyword evidence="3" id="KW-1185">Reference proteome</keyword>
<dbReference type="PANTHER" id="PTHR47619:SF1">
    <property type="entry name" value="EXODEOXYRIBONUCLEASE WALJ"/>
    <property type="match status" value="1"/>
</dbReference>
<accession>A0ABS2DY40</accession>
<dbReference type="InterPro" id="IPR052533">
    <property type="entry name" value="WalJ/YycJ-like"/>
</dbReference>
<organism evidence="2 3">
    <name type="scientific">Mediterranea massiliensis</name>
    <dbReference type="NCBI Taxonomy" id="1841865"/>
    <lineage>
        <taxon>Bacteria</taxon>
        <taxon>Pseudomonadati</taxon>
        <taxon>Bacteroidota</taxon>
        <taxon>Bacteroidia</taxon>
        <taxon>Bacteroidales</taxon>
        <taxon>Bacteroidaceae</taxon>
        <taxon>Mediterranea</taxon>
    </lineage>
</organism>
<evidence type="ECO:0000313" key="3">
    <source>
        <dbReference type="Proteomes" id="UP000766986"/>
    </source>
</evidence>
<dbReference type="PANTHER" id="PTHR47619">
    <property type="entry name" value="METALLO-HYDROLASE YYCJ-RELATED"/>
    <property type="match status" value="1"/>
</dbReference>
<dbReference type="SUPFAM" id="SSF56281">
    <property type="entry name" value="Metallo-hydrolase/oxidoreductase"/>
    <property type="match status" value="1"/>
</dbReference>
<sequence>MVLKVLGSSSQGNCYILENRDEALIIEAGVRFIEVKKALNFNIRKVSGCLITHQHNDHAKYIKAMVESGFPTLALEEVWTAKGVTGSRAYCIERGKGYKFGKFRVLPFDACHDVPCVGYLIDHPETGRIMFLTDSCMCEYVFPGLNQIMIECNYSDAKLVEAINAGRTLPSQRERLMTSHMELNTCKGFLCANDLTNVANIILLHLSDNNSDEKHFVSEIERQTGKVVYAAHTGLEIELDRI</sequence>
<dbReference type="RefSeq" id="WP_021927492.1">
    <property type="nucleotide sequence ID" value="NZ_JACLYZ010000006.1"/>
</dbReference>